<name>A0A2A4YCX1_UNCAE</name>
<dbReference type="EMBL" id="NVUU01000092">
    <property type="protein sequence ID" value="PCI92633.1"/>
    <property type="molecule type" value="Genomic_DNA"/>
</dbReference>
<feature type="compositionally biased region" description="Basic and acidic residues" evidence="1">
    <location>
        <begin position="36"/>
        <end position="47"/>
    </location>
</feature>
<feature type="compositionally biased region" description="Basic residues" evidence="1">
    <location>
        <begin position="48"/>
        <end position="64"/>
    </location>
</feature>
<reference evidence="2" key="2">
    <citation type="journal article" date="2018" name="ISME J.">
        <title>A dynamic microbial community with high functional redundancy inhabits the cold, oxic subseafloor aquifer.</title>
        <authorList>
            <person name="Tully B.J."/>
            <person name="Wheat C.G."/>
            <person name="Glazer B.T."/>
            <person name="Huber J.A."/>
        </authorList>
    </citation>
    <scope>NUCLEOTIDE SEQUENCE</scope>
    <source>
        <strain evidence="2">NORP81</strain>
    </source>
</reference>
<evidence type="ECO:0000313" key="4">
    <source>
        <dbReference type="Proteomes" id="UP000217838"/>
    </source>
</evidence>
<dbReference type="Proteomes" id="UP000217838">
    <property type="component" value="Unassembled WGS sequence"/>
</dbReference>
<organism evidence="2 4">
    <name type="scientific">Aerophobetes bacterium</name>
    <dbReference type="NCBI Taxonomy" id="2030807"/>
    <lineage>
        <taxon>Bacteria</taxon>
        <taxon>Candidatus Aerophobota</taxon>
    </lineage>
</organism>
<feature type="compositionally biased region" description="Basic and acidic residues" evidence="1">
    <location>
        <begin position="65"/>
        <end position="84"/>
    </location>
</feature>
<sequence length="112" mass="13342">MKDSPHRRKHLKKKAIKEANEIKDSGPLPEDMIENPDFKKSFEAHEHHLPHKMHKQHKKTAKRAKPSENHEVTEPDHANHENERWTQTIQNQNNQRTKDLNYKLSKKFKKTG</sequence>
<protein>
    <submittedName>
        <fullName evidence="2">Uncharacterized protein</fullName>
    </submittedName>
</protein>
<dbReference type="EMBL" id="NVUU01000014">
    <property type="protein sequence ID" value="PCI95593.1"/>
    <property type="molecule type" value="Genomic_DNA"/>
</dbReference>
<dbReference type="AlphaFoldDB" id="A0A2A4YCX1"/>
<evidence type="ECO:0000256" key="1">
    <source>
        <dbReference type="SAM" id="MobiDB-lite"/>
    </source>
</evidence>
<accession>A0A2A4YCX1</accession>
<comment type="caution">
    <text evidence="2">The sequence shown here is derived from an EMBL/GenBank/DDBJ whole genome shotgun (WGS) entry which is preliminary data.</text>
</comment>
<feature type="region of interest" description="Disordered" evidence="1">
    <location>
        <begin position="1"/>
        <end position="112"/>
    </location>
</feature>
<proteinExistence type="predicted"/>
<evidence type="ECO:0000313" key="3">
    <source>
        <dbReference type="EMBL" id="PCI95593.1"/>
    </source>
</evidence>
<gene>
    <name evidence="3" type="ORF">COB11_01820</name>
    <name evidence="2" type="ORF">COB11_06905</name>
</gene>
<feature type="compositionally biased region" description="Basic residues" evidence="1">
    <location>
        <begin position="1"/>
        <end position="15"/>
    </location>
</feature>
<evidence type="ECO:0000313" key="2">
    <source>
        <dbReference type="EMBL" id="PCI92633.1"/>
    </source>
</evidence>
<reference evidence="4" key="1">
    <citation type="submission" date="2017-08" db="EMBL/GenBank/DDBJ databases">
        <title>A dynamic microbial community with high functional redundancy inhabits the cold, oxic subseafloor aquifer.</title>
        <authorList>
            <person name="Tully B.J."/>
            <person name="Wheat C.G."/>
            <person name="Glazer B.T."/>
            <person name="Huber J.A."/>
        </authorList>
    </citation>
    <scope>NUCLEOTIDE SEQUENCE [LARGE SCALE GENOMIC DNA]</scope>
</reference>